<dbReference type="Pfam" id="PF17801">
    <property type="entry name" value="Melibiase_C"/>
    <property type="match status" value="1"/>
</dbReference>
<evidence type="ECO:0000256" key="1">
    <source>
        <dbReference type="ARBA" id="ARBA00009743"/>
    </source>
</evidence>
<organism evidence="7 8">
    <name type="scientific">Thermoflavifilum thermophilum</name>
    <dbReference type="NCBI Taxonomy" id="1393122"/>
    <lineage>
        <taxon>Bacteria</taxon>
        <taxon>Pseudomonadati</taxon>
        <taxon>Bacteroidota</taxon>
        <taxon>Chitinophagia</taxon>
        <taxon>Chitinophagales</taxon>
        <taxon>Chitinophagaceae</taxon>
        <taxon>Thermoflavifilum</taxon>
    </lineage>
</organism>
<evidence type="ECO:0000313" key="7">
    <source>
        <dbReference type="EMBL" id="SFV33536.1"/>
    </source>
</evidence>
<evidence type="ECO:0000256" key="3">
    <source>
        <dbReference type="ARBA" id="ARBA00022801"/>
    </source>
</evidence>
<protein>
    <recommendedName>
        <fullName evidence="5">Alpha-galactosidase</fullName>
        <ecNumber evidence="5">3.2.1.22</ecNumber>
    </recommendedName>
    <alternativeName>
        <fullName evidence="5">Melibiase</fullName>
    </alternativeName>
</protein>
<dbReference type="Proteomes" id="UP000199537">
    <property type="component" value="Unassembled WGS sequence"/>
</dbReference>
<dbReference type="PRINTS" id="PR00740">
    <property type="entry name" value="GLHYDRLASE27"/>
</dbReference>
<dbReference type="Gene3D" id="2.60.40.1180">
    <property type="entry name" value="Golgi alpha-mannosidase II"/>
    <property type="match status" value="1"/>
</dbReference>
<dbReference type="EMBL" id="FPCJ01000001">
    <property type="protein sequence ID" value="SFV33536.1"/>
    <property type="molecule type" value="Genomic_DNA"/>
</dbReference>
<evidence type="ECO:0000256" key="5">
    <source>
        <dbReference type="RuleBase" id="RU361168"/>
    </source>
</evidence>
<sequence length="484" mass="54406">MAARLIMDRIQMINKLGIACLGTLIVSMVFPYLLRAQSTPPMGWNSYDCFGATVTEEEVKENARLVADSLKPYGWQYVVVDFCWFYPHPPGSNASPPPQFRLPDGSYVPWLPMDEWGRLLPDVRKFPSAAGGQGFKPLADYVHSLGLKFGIHVMRGIPRQAVWAKTPVKGMPDVTADQIANIHDTCSWLNTMYGLDMSKPGAQAYLNSLLDLYASWGVDFIKVDDISQPYHAAEIAGYRKAIDQCGRSIVLSLSPGETPLSRAAEVSQLANMWRLSGDLWDNWNQLRHAFDLAAAWVAYARPGHWPDIDMLPIGRLSLRGPVGPPRYAKFSKDELQTMMTLWCITRMPLMVGGHLPDNRPMDWQLETNAEAIEADQGPYQPELLKQSDTLVIWQSADTLSHEHLFLAFFNLSDHPINTVFRLDSLAGMAGWIKAGHRPACFFLRDVWKKESSQVSIHQPLSVQLSPHGCMLYRISLCKTHKNHS</sequence>
<keyword evidence="2" id="KW-0732">Signal</keyword>
<dbReference type="AlphaFoldDB" id="A0A1I7NG50"/>
<keyword evidence="8" id="KW-1185">Reference proteome</keyword>
<keyword evidence="4 5" id="KW-0326">Glycosidase</keyword>
<name>A0A1I7NG50_9BACT</name>
<reference evidence="8" key="1">
    <citation type="submission" date="2016-10" db="EMBL/GenBank/DDBJ databases">
        <authorList>
            <person name="Varghese N."/>
            <person name="Submissions S."/>
        </authorList>
    </citation>
    <scope>NUCLEOTIDE SEQUENCE [LARGE SCALE GENOMIC DNA]</scope>
    <source>
        <strain evidence="8">DSM 14807</strain>
    </source>
</reference>
<keyword evidence="3 5" id="KW-0378">Hydrolase</keyword>
<dbReference type="CDD" id="cd14792">
    <property type="entry name" value="GH27"/>
    <property type="match status" value="1"/>
</dbReference>
<dbReference type="STRING" id="1393122.SAMN05660895_1737"/>
<dbReference type="InterPro" id="IPR002241">
    <property type="entry name" value="Glyco_hydro_27"/>
</dbReference>
<evidence type="ECO:0000256" key="2">
    <source>
        <dbReference type="ARBA" id="ARBA00022729"/>
    </source>
</evidence>
<dbReference type="InterPro" id="IPR041233">
    <property type="entry name" value="Melibiase_C"/>
</dbReference>
<dbReference type="InterPro" id="IPR013780">
    <property type="entry name" value="Glyco_hydro_b"/>
</dbReference>
<keyword evidence="5" id="KW-1015">Disulfide bond</keyword>
<dbReference type="Pfam" id="PF16499">
    <property type="entry name" value="Melibiase_2"/>
    <property type="match status" value="1"/>
</dbReference>
<comment type="similarity">
    <text evidence="1 5">Belongs to the glycosyl hydrolase 27 family.</text>
</comment>
<dbReference type="GO" id="GO:0005975">
    <property type="term" value="P:carbohydrate metabolic process"/>
    <property type="evidence" value="ECO:0007669"/>
    <property type="project" value="InterPro"/>
</dbReference>
<dbReference type="EC" id="3.2.1.22" evidence="5"/>
<evidence type="ECO:0000259" key="6">
    <source>
        <dbReference type="Pfam" id="PF17801"/>
    </source>
</evidence>
<dbReference type="InterPro" id="IPR013785">
    <property type="entry name" value="Aldolase_TIM"/>
</dbReference>
<dbReference type="PANTHER" id="PTHR11452">
    <property type="entry name" value="ALPHA-GALACTOSIDASE/ALPHA-N-ACETYLGALACTOSAMINIDASE"/>
    <property type="match status" value="1"/>
</dbReference>
<dbReference type="Gene3D" id="3.20.20.70">
    <property type="entry name" value="Aldolase class I"/>
    <property type="match status" value="1"/>
</dbReference>
<proteinExistence type="inferred from homology"/>
<dbReference type="RefSeq" id="WP_222842604.1">
    <property type="nucleotide sequence ID" value="NZ_FPCJ01000001.1"/>
</dbReference>
<evidence type="ECO:0000256" key="4">
    <source>
        <dbReference type="ARBA" id="ARBA00023295"/>
    </source>
</evidence>
<dbReference type="SUPFAM" id="SSF51445">
    <property type="entry name" value="(Trans)glycosidases"/>
    <property type="match status" value="1"/>
</dbReference>
<gene>
    <name evidence="7" type="ORF">SAMN05660895_1737</name>
</gene>
<dbReference type="GO" id="GO:0004557">
    <property type="term" value="F:alpha-galactosidase activity"/>
    <property type="evidence" value="ECO:0007669"/>
    <property type="project" value="UniProtKB-EC"/>
</dbReference>
<dbReference type="SUPFAM" id="SSF51011">
    <property type="entry name" value="Glycosyl hydrolase domain"/>
    <property type="match status" value="1"/>
</dbReference>
<comment type="catalytic activity">
    <reaction evidence="5">
        <text>Hydrolysis of terminal, non-reducing alpha-D-galactose residues in alpha-D-galactosides, including galactose oligosaccharides, galactomannans and galactolipids.</text>
        <dbReference type="EC" id="3.2.1.22"/>
    </reaction>
</comment>
<accession>A0A1I7NG50</accession>
<feature type="domain" description="Alpha galactosidase C-terminal" evidence="6">
    <location>
        <begin position="391"/>
        <end position="474"/>
    </location>
</feature>
<dbReference type="InterPro" id="IPR017853">
    <property type="entry name" value="GH"/>
</dbReference>
<dbReference type="PANTHER" id="PTHR11452:SF42">
    <property type="entry name" value="ALPHA-GALACTOSIDASE"/>
    <property type="match status" value="1"/>
</dbReference>
<evidence type="ECO:0000313" key="8">
    <source>
        <dbReference type="Proteomes" id="UP000199537"/>
    </source>
</evidence>